<dbReference type="CDD" id="cd01898">
    <property type="entry name" value="Obg"/>
    <property type="match status" value="1"/>
</dbReference>
<feature type="domain" description="OBG-type G" evidence="11">
    <location>
        <begin position="166"/>
        <end position="342"/>
    </location>
</feature>
<dbReference type="SUPFAM" id="SSF52540">
    <property type="entry name" value="P-loop containing nucleoside triphosphate hydrolases"/>
    <property type="match status" value="1"/>
</dbReference>
<keyword evidence="8 9" id="KW-0342">GTP-binding</keyword>
<dbReference type="GO" id="GO:0005737">
    <property type="term" value="C:cytoplasm"/>
    <property type="evidence" value="ECO:0007669"/>
    <property type="project" value="UniProtKB-SubCell"/>
</dbReference>
<evidence type="ECO:0000313" key="15">
    <source>
        <dbReference type="Proteomes" id="UP000198420"/>
    </source>
</evidence>
<evidence type="ECO:0000256" key="6">
    <source>
        <dbReference type="ARBA" id="ARBA00022801"/>
    </source>
</evidence>
<evidence type="ECO:0000259" key="11">
    <source>
        <dbReference type="PROSITE" id="PS51710"/>
    </source>
</evidence>
<dbReference type="EMBL" id="FZNP01000001">
    <property type="protein sequence ID" value="SNR22674.1"/>
    <property type="molecule type" value="Genomic_DNA"/>
</dbReference>
<keyword evidence="4 9" id="KW-0479">Metal-binding</keyword>
<dbReference type="Pfam" id="PF01926">
    <property type="entry name" value="MMR_HSR1"/>
    <property type="match status" value="1"/>
</dbReference>
<dbReference type="InterPro" id="IPR006073">
    <property type="entry name" value="GTP-bd"/>
</dbReference>
<dbReference type="GO" id="GO:0000287">
    <property type="term" value="F:magnesium ion binding"/>
    <property type="evidence" value="ECO:0007669"/>
    <property type="project" value="InterPro"/>
</dbReference>
<evidence type="ECO:0000256" key="9">
    <source>
        <dbReference type="HAMAP-Rule" id="MF_01454"/>
    </source>
</evidence>
<dbReference type="NCBIfam" id="NF008956">
    <property type="entry name" value="PRK12299.1"/>
    <property type="match status" value="1"/>
</dbReference>
<keyword evidence="15" id="KW-1185">Reference proteome</keyword>
<evidence type="ECO:0000313" key="14">
    <source>
        <dbReference type="EMBL" id="SNR22674.1"/>
    </source>
</evidence>
<comment type="subunit">
    <text evidence="9">Monomer.</text>
</comment>
<dbReference type="NCBIfam" id="NF008955">
    <property type="entry name" value="PRK12297.1"/>
    <property type="match status" value="1"/>
</dbReference>
<dbReference type="InterPro" id="IPR015349">
    <property type="entry name" value="OCT_dom"/>
</dbReference>
<organism evidence="14 15">
    <name type="scientific">Actinomadura mexicana</name>
    <dbReference type="NCBI Taxonomy" id="134959"/>
    <lineage>
        <taxon>Bacteria</taxon>
        <taxon>Bacillati</taxon>
        <taxon>Actinomycetota</taxon>
        <taxon>Actinomycetes</taxon>
        <taxon>Streptosporangiales</taxon>
        <taxon>Thermomonosporaceae</taxon>
        <taxon>Actinomadura</taxon>
    </lineage>
</organism>
<dbReference type="RefSeq" id="WP_089309477.1">
    <property type="nucleotide sequence ID" value="NZ_FZNP01000001.1"/>
</dbReference>
<dbReference type="NCBIfam" id="TIGR03595">
    <property type="entry name" value="Obg_CgtA_exten"/>
    <property type="match status" value="1"/>
</dbReference>
<dbReference type="InterPro" id="IPR045086">
    <property type="entry name" value="OBG_GTPase"/>
</dbReference>
<dbReference type="InterPro" id="IPR027417">
    <property type="entry name" value="P-loop_NTPase"/>
</dbReference>
<feature type="binding site" evidence="9">
    <location>
        <begin position="197"/>
        <end position="201"/>
    </location>
    <ligand>
        <name>GTP</name>
        <dbReference type="ChEBI" id="CHEBI:37565"/>
    </ligand>
</feature>
<gene>
    <name evidence="9" type="primary">obg</name>
    <name evidence="14" type="ORF">SAMN06265355_10114</name>
</gene>
<dbReference type="GO" id="GO:0005525">
    <property type="term" value="F:GTP binding"/>
    <property type="evidence" value="ECO:0007669"/>
    <property type="project" value="UniProtKB-UniRule"/>
</dbReference>
<comment type="similarity">
    <text evidence="2 9">Belongs to the TRAFAC class OBG-HflX-like GTPase superfamily. OBG GTPase family.</text>
</comment>
<dbReference type="GO" id="GO:0003924">
    <property type="term" value="F:GTPase activity"/>
    <property type="evidence" value="ECO:0007669"/>
    <property type="project" value="UniProtKB-UniRule"/>
</dbReference>
<feature type="region of interest" description="Disordered" evidence="10">
    <location>
        <begin position="67"/>
        <end position="91"/>
    </location>
</feature>
<dbReference type="InterPro" id="IPR036346">
    <property type="entry name" value="GTP-bd_prot_GTP1/OBG_C_sf"/>
</dbReference>
<dbReference type="HAMAP" id="MF_01454">
    <property type="entry name" value="GTPase_Obg"/>
    <property type="match status" value="1"/>
</dbReference>
<dbReference type="GO" id="GO:0042254">
    <property type="term" value="P:ribosome biogenesis"/>
    <property type="evidence" value="ECO:0007669"/>
    <property type="project" value="UniProtKB-UniRule"/>
</dbReference>
<dbReference type="NCBIfam" id="NF008954">
    <property type="entry name" value="PRK12296.1"/>
    <property type="match status" value="1"/>
</dbReference>
<proteinExistence type="inferred from homology"/>
<feature type="binding site" evidence="9">
    <location>
        <begin position="218"/>
        <end position="221"/>
    </location>
    <ligand>
        <name>GTP</name>
        <dbReference type="ChEBI" id="CHEBI:37565"/>
    </ligand>
</feature>
<dbReference type="PROSITE" id="PS51710">
    <property type="entry name" value="G_OBG"/>
    <property type="match status" value="1"/>
</dbReference>
<keyword evidence="3 9" id="KW-0963">Cytoplasm</keyword>
<dbReference type="PROSITE" id="PS51881">
    <property type="entry name" value="OCT"/>
    <property type="match status" value="1"/>
</dbReference>
<dbReference type="Pfam" id="PF09269">
    <property type="entry name" value="DUF1967"/>
    <property type="match status" value="1"/>
</dbReference>
<protein>
    <recommendedName>
        <fullName evidence="9">GTPase Obg</fullName>
        <ecNumber evidence="9">3.6.5.-</ecNumber>
    </recommendedName>
    <alternativeName>
        <fullName evidence="9">GTP-binding protein Obg</fullName>
    </alternativeName>
</protein>
<dbReference type="AlphaFoldDB" id="A0A238UKU3"/>
<dbReference type="SUPFAM" id="SSF102741">
    <property type="entry name" value="Obg GTP-binding protein C-terminal domain"/>
    <property type="match status" value="1"/>
</dbReference>
<dbReference type="Pfam" id="PF01018">
    <property type="entry name" value="GTP1_OBG"/>
    <property type="match status" value="1"/>
</dbReference>
<dbReference type="PROSITE" id="PS00905">
    <property type="entry name" value="GTP1_OBG"/>
    <property type="match status" value="1"/>
</dbReference>
<dbReference type="PANTHER" id="PTHR11702">
    <property type="entry name" value="DEVELOPMENTALLY REGULATED GTP-BINDING PROTEIN-RELATED"/>
    <property type="match status" value="1"/>
</dbReference>
<dbReference type="Gene3D" id="3.40.50.300">
    <property type="entry name" value="P-loop containing nucleotide triphosphate hydrolases"/>
    <property type="match status" value="1"/>
</dbReference>
<evidence type="ECO:0000259" key="12">
    <source>
        <dbReference type="PROSITE" id="PS51881"/>
    </source>
</evidence>
<dbReference type="PROSITE" id="PS51883">
    <property type="entry name" value="OBG"/>
    <property type="match status" value="1"/>
</dbReference>
<dbReference type="Proteomes" id="UP000198420">
    <property type="component" value="Unassembled WGS sequence"/>
</dbReference>
<feature type="binding site" evidence="9">
    <location>
        <begin position="294"/>
        <end position="297"/>
    </location>
    <ligand>
        <name>GTP</name>
        <dbReference type="ChEBI" id="CHEBI:37565"/>
    </ligand>
</feature>
<dbReference type="PANTHER" id="PTHR11702:SF31">
    <property type="entry name" value="MITOCHONDRIAL RIBOSOME-ASSOCIATED GTPASE 2"/>
    <property type="match status" value="1"/>
</dbReference>
<dbReference type="PRINTS" id="PR00326">
    <property type="entry name" value="GTP1OBG"/>
</dbReference>
<evidence type="ECO:0000256" key="5">
    <source>
        <dbReference type="ARBA" id="ARBA00022741"/>
    </source>
</evidence>
<evidence type="ECO:0000259" key="13">
    <source>
        <dbReference type="PROSITE" id="PS51883"/>
    </source>
</evidence>
<dbReference type="OrthoDB" id="9807318at2"/>
<feature type="domain" description="Obg" evidence="13">
    <location>
        <begin position="9"/>
        <end position="165"/>
    </location>
</feature>
<keyword evidence="5 9" id="KW-0547">Nucleotide-binding</keyword>
<feature type="binding site" evidence="9">
    <location>
        <position position="199"/>
    </location>
    <ligand>
        <name>Mg(2+)</name>
        <dbReference type="ChEBI" id="CHEBI:18420"/>
    </ligand>
</feature>
<accession>A0A238UKU3</accession>
<feature type="binding site" evidence="9">
    <location>
        <begin position="172"/>
        <end position="179"/>
    </location>
    <ligand>
        <name>GTP</name>
        <dbReference type="ChEBI" id="CHEBI:37565"/>
    </ligand>
</feature>
<dbReference type="InterPro" id="IPR006169">
    <property type="entry name" value="GTP1_OBG_dom"/>
</dbReference>
<feature type="domain" description="OCT" evidence="12">
    <location>
        <begin position="361"/>
        <end position="443"/>
    </location>
</feature>
<dbReference type="InterPro" id="IPR031167">
    <property type="entry name" value="G_OBG"/>
</dbReference>
<dbReference type="SUPFAM" id="SSF82051">
    <property type="entry name" value="Obg GTP-binding protein N-terminal domain"/>
    <property type="match status" value="1"/>
</dbReference>
<evidence type="ECO:0000256" key="10">
    <source>
        <dbReference type="SAM" id="MobiDB-lite"/>
    </source>
</evidence>
<evidence type="ECO:0000256" key="8">
    <source>
        <dbReference type="ARBA" id="ARBA00023134"/>
    </source>
</evidence>
<dbReference type="InterPro" id="IPR014100">
    <property type="entry name" value="GTP-bd_Obg/CgtA"/>
</dbReference>
<evidence type="ECO:0000256" key="1">
    <source>
        <dbReference type="ARBA" id="ARBA00001946"/>
    </source>
</evidence>
<name>A0A238UKU3_9ACTN</name>
<reference evidence="15" key="1">
    <citation type="submission" date="2017-06" db="EMBL/GenBank/DDBJ databases">
        <authorList>
            <person name="Varghese N."/>
            <person name="Submissions S."/>
        </authorList>
    </citation>
    <scope>NUCLEOTIDE SEQUENCE [LARGE SCALE GENOMIC DNA]</scope>
    <source>
        <strain evidence="15">DSM 44485</strain>
    </source>
</reference>
<feature type="binding site" evidence="9">
    <location>
        <position position="179"/>
    </location>
    <ligand>
        <name>Mg(2+)</name>
        <dbReference type="ChEBI" id="CHEBI:18420"/>
    </ligand>
</feature>
<dbReference type="InterPro" id="IPR036726">
    <property type="entry name" value="GTP1_OBG_dom_sf"/>
</dbReference>
<evidence type="ECO:0000256" key="4">
    <source>
        <dbReference type="ARBA" id="ARBA00022723"/>
    </source>
</evidence>
<dbReference type="EC" id="3.6.5.-" evidence="9"/>
<evidence type="ECO:0000256" key="3">
    <source>
        <dbReference type="ARBA" id="ARBA00022490"/>
    </source>
</evidence>
<sequence length="465" mass="48701">MAAGAGSGAQFVDRVVLHVAAGNGGNGCASIHREKFKPLGGPDGANGGRGGDVVLVVDSNAASLLEYHRRPHRRAGNGRPGQGSLRTGADGDDVILSVPDGTVVKSGDTVLADLVGEGTRFVIAKGGSGGLGNAALATAKRKAPGFALLGEPGEERDVVLELKSVADVALVGFPSAGKSSLIASLSAAKPKIADYPFTTLVPNLGVVSAGDETFTVADVPGLIEGASEGRGLGLDFLRHIERSSTLAHVLDCATMEPGRDPVSDFEVIERELQAYDRVLGDRPLSDRPRIVVLNKVDVPDGRDLAEMVRPEFEARGLRVFEVSAATHEGLRQLSFAMAAMVSQYRASLPAAEPTRIVIRPEPVGGDTDFEVRNLGDNTYLITGTKPVRWLRQTDFANEEAVGYLADRLARLGVEDALGRAGASAGATVLIGTTEDSIVFDWEPEVVAGDGTRGPRGTDRRLDGWS</sequence>
<dbReference type="Gene3D" id="2.70.210.12">
    <property type="entry name" value="GTP1/OBG domain"/>
    <property type="match status" value="1"/>
</dbReference>
<dbReference type="NCBIfam" id="TIGR02729">
    <property type="entry name" value="Obg_CgtA"/>
    <property type="match status" value="1"/>
</dbReference>
<keyword evidence="7 9" id="KW-0460">Magnesium</keyword>
<feature type="binding site" evidence="9">
    <location>
        <begin position="323"/>
        <end position="325"/>
    </location>
    <ligand>
        <name>GTP</name>
        <dbReference type="ChEBI" id="CHEBI:37565"/>
    </ligand>
</feature>
<evidence type="ECO:0000256" key="7">
    <source>
        <dbReference type="ARBA" id="ARBA00022842"/>
    </source>
</evidence>
<comment type="cofactor">
    <cofactor evidence="1 9">
        <name>Mg(2+)</name>
        <dbReference type="ChEBI" id="CHEBI:18420"/>
    </cofactor>
</comment>
<dbReference type="Gene3D" id="3.30.300.350">
    <property type="entry name" value="GTP-binding protein OBG, C-terminal domain"/>
    <property type="match status" value="1"/>
</dbReference>
<comment type="subcellular location">
    <subcellularLocation>
        <location evidence="9">Cytoplasm</location>
    </subcellularLocation>
</comment>
<comment type="function">
    <text evidence="9">An essential GTPase which binds GTP, GDP and possibly (p)ppGpp with moderate affinity, with high nucleotide exchange rates and a fairly low GTP hydrolysis rate. Plays a role in control of the cell cycle, stress response, ribosome biogenesis and in those bacteria that undergo differentiation, in morphogenesis control.</text>
</comment>
<evidence type="ECO:0000256" key="2">
    <source>
        <dbReference type="ARBA" id="ARBA00007699"/>
    </source>
</evidence>
<dbReference type="FunFam" id="2.70.210.12:FF:000001">
    <property type="entry name" value="GTPase Obg"/>
    <property type="match status" value="1"/>
</dbReference>
<keyword evidence="6 9" id="KW-0378">Hydrolase</keyword>
<dbReference type="InterPro" id="IPR006074">
    <property type="entry name" value="GTP1-OBG_CS"/>
</dbReference>